<dbReference type="RefSeq" id="WP_185987327.1">
    <property type="nucleotide sequence ID" value="NZ_BAAALZ010000001.1"/>
</dbReference>
<proteinExistence type="predicted"/>
<dbReference type="InterPro" id="IPR016024">
    <property type="entry name" value="ARM-type_fold"/>
</dbReference>
<comment type="caution">
    <text evidence="1">The sequence shown here is derived from an EMBL/GenBank/DDBJ whole genome shotgun (WGS) entry which is preliminary data.</text>
</comment>
<dbReference type="AlphaFoldDB" id="A0A852R982"/>
<reference evidence="1 2" key="1">
    <citation type="submission" date="2020-07" db="EMBL/GenBank/DDBJ databases">
        <title>Sequencing the genomes of 1000 actinobacteria strains.</title>
        <authorList>
            <person name="Klenk H.-P."/>
        </authorList>
    </citation>
    <scope>NUCLEOTIDE SEQUENCE [LARGE SCALE GENOMIC DNA]</scope>
    <source>
        <strain evidence="1 2">DSM 17380</strain>
    </source>
</reference>
<dbReference type="SUPFAM" id="SSF48371">
    <property type="entry name" value="ARM repeat"/>
    <property type="match status" value="1"/>
</dbReference>
<accession>A0A852R982</accession>
<evidence type="ECO:0008006" key="3">
    <source>
        <dbReference type="Google" id="ProtNLM"/>
    </source>
</evidence>
<evidence type="ECO:0000313" key="1">
    <source>
        <dbReference type="EMBL" id="NYD27408.1"/>
    </source>
</evidence>
<dbReference type="EMBL" id="JACCBD010000001">
    <property type="protein sequence ID" value="NYD27408.1"/>
    <property type="molecule type" value="Genomic_DNA"/>
</dbReference>
<sequence>MHPTSHGVAQPARQAPEAALAAALSASNSSARLQAAMTAGTHPRTEYIEPLVARSGIEPDFSVRETLTWALLQHPLDDVLPRVLAELDSSASLAVAQALHTVSKLGDTRAWPAITPAHIHSTDDDIARTAWRAAAAVAPETAQPALAADLVTELGRGDIDTMRSLSRVLAGLGEAAVAPLAAAVALRGSDPAVAAHARATERLLADPDASFALDPADAARMARAFSATSGT</sequence>
<evidence type="ECO:0000313" key="2">
    <source>
        <dbReference type="Proteomes" id="UP000586095"/>
    </source>
</evidence>
<dbReference type="Gene3D" id="1.25.10.10">
    <property type="entry name" value="Leucine-rich Repeat Variant"/>
    <property type="match status" value="1"/>
</dbReference>
<organism evidence="1 2">
    <name type="scientific">Leucobacter aridicollis</name>
    <dbReference type="NCBI Taxonomy" id="283878"/>
    <lineage>
        <taxon>Bacteria</taxon>
        <taxon>Bacillati</taxon>
        <taxon>Actinomycetota</taxon>
        <taxon>Actinomycetes</taxon>
        <taxon>Micrococcales</taxon>
        <taxon>Microbacteriaceae</taxon>
        <taxon>Leucobacter</taxon>
    </lineage>
</organism>
<name>A0A852R982_9MICO</name>
<dbReference type="InterPro" id="IPR011989">
    <property type="entry name" value="ARM-like"/>
</dbReference>
<keyword evidence="2" id="KW-1185">Reference proteome</keyword>
<gene>
    <name evidence="1" type="ORF">BJ960_002211</name>
</gene>
<dbReference type="Proteomes" id="UP000586095">
    <property type="component" value="Unassembled WGS sequence"/>
</dbReference>
<protein>
    <recommendedName>
        <fullName evidence="3">HEAT repeat protein</fullName>
    </recommendedName>
</protein>